<gene>
    <name evidence="2" type="ORF">E3J84_03275</name>
</gene>
<evidence type="ECO:0000313" key="2">
    <source>
        <dbReference type="EMBL" id="TET11109.1"/>
    </source>
</evidence>
<dbReference type="InterPro" id="IPR026444">
    <property type="entry name" value="Secre_tail"/>
</dbReference>
<dbReference type="NCBIfam" id="TIGR04183">
    <property type="entry name" value="Por_Secre_tail"/>
    <property type="match status" value="1"/>
</dbReference>
<dbReference type="Gene3D" id="2.60.40.4070">
    <property type="match status" value="1"/>
</dbReference>
<dbReference type="Gene3D" id="2.60.40.10">
    <property type="entry name" value="Immunoglobulins"/>
    <property type="match status" value="3"/>
</dbReference>
<dbReference type="EMBL" id="SOKJ01000179">
    <property type="protein sequence ID" value="TET11109.1"/>
    <property type="molecule type" value="Genomic_DNA"/>
</dbReference>
<evidence type="ECO:0000313" key="3">
    <source>
        <dbReference type="Proteomes" id="UP000316360"/>
    </source>
</evidence>
<accession>A0A523RZT0</accession>
<reference evidence="2 3" key="1">
    <citation type="submission" date="2019-03" db="EMBL/GenBank/DDBJ databases">
        <title>Metabolic potential of uncultured bacteria and archaea associated with petroleum seepage in deep-sea sediments.</title>
        <authorList>
            <person name="Dong X."/>
            <person name="Hubert C."/>
        </authorList>
    </citation>
    <scope>NUCLEOTIDE SEQUENCE [LARGE SCALE GENOMIC DNA]</scope>
    <source>
        <strain evidence="2">E44_bin7</strain>
    </source>
</reference>
<evidence type="ECO:0000256" key="1">
    <source>
        <dbReference type="SAM" id="MobiDB-lite"/>
    </source>
</evidence>
<protein>
    <submittedName>
        <fullName evidence="2">T9SS type A sorting domain-containing protein</fullName>
    </submittedName>
</protein>
<feature type="region of interest" description="Disordered" evidence="1">
    <location>
        <begin position="1"/>
        <end position="20"/>
    </location>
</feature>
<comment type="caution">
    <text evidence="2">The sequence shown here is derived from an EMBL/GenBank/DDBJ whole genome shotgun (WGS) entry which is preliminary data.</text>
</comment>
<dbReference type="InterPro" id="IPR013783">
    <property type="entry name" value="Ig-like_fold"/>
</dbReference>
<organism evidence="2 3">
    <name type="scientific">Aerophobetes bacterium</name>
    <dbReference type="NCBI Taxonomy" id="2030807"/>
    <lineage>
        <taxon>Bacteria</taxon>
        <taxon>Candidatus Aerophobota</taxon>
    </lineage>
</organism>
<name>A0A523RZT0_UNCAE</name>
<dbReference type="Proteomes" id="UP000316360">
    <property type="component" value="Unassembled WGS sequence"/>
</dbReference>
<sequence>DDQYATGGESVVNWGTDGVDNDGDGHIDNPAEQGIYVITYLISTANGQADASYSVSVMATDGAGNSASSSISLTLDNTTPSGSISINNDATYTNSRTVTLTLSATNATQMQFSNDASSWSDWEDYSTTKSWTLSSGDGTKTVYVKFKDTAGNISEAFSDDIILDSTPPTASITSPSADTSVRGQVVIRGTASGYYFKEYKVEYGQGTEPSSWTEITSSASEVTDDTLATWDTTVLSDGSYTLRLTAQDLAGNSAQTKVSLRVNKHPPKATLIDYPSETVSGNIPKVPVTFTWRGSDPDGITPVEKLVYQYKLEGHLDCQDWSDWSSETTKTYMLPSGSYTFKVRAKDEAGSYPEEDDPATAKSSFTVSLPIIIYPNPCYPNQGQIVTIANLPLASEVKIYIYDVGGNLVRTLGENETNIEGESKTATWDCRNENGQAVARGIYIYFIPGATEKKTGKIAIIK</sequence>
<dbReference type="AlphaFoldDB" id="A0A523RZT0"/>
<proteinExistence type="predicted"/>
<feature type="non-terminal residue" evidence="2">
    <location>
        <position position="1"/>
    </location>
</feature>